<evidence type="ECO:0000256" key="2">
    <source>
        <dbReference type="ARBA" id="ARBA00007809"/>
    </source>
</evidence>
<feature type="transmembrane region" description="Helical" evidence="10">
    <location>
        <begin position="132"/>
        <end position="158"/>
    </location>
</feature>
<evidence type="ECO:0000256" key="9">
    <source>
        <dbReference type="ARBA" id="ARBA00023136"/>
    </source>
</evidence>
<feature type="transmembrane region" description="Helical" evidence="10">
    <location>
        <begin position="193"/>
        <end position="214"/>
    </location>
</feature>
<comment type="function">
    <text evidence="10">Mediates both low-affinity uptake and efflux of sugar across the membrane.</text>
</comment>
<dbReference type="EMBL" id="JBBNAE010000010">
    <property type="protein sequence ID" value="KAK9090054.1"/>
    <property type="molecule type" value="Genomic_DNA"/>
</dbReference>
<evidence type="ECO:0000256" key="6">
    <source>
        <dbReference type="ARBA" id="ARBA00022692"/>
    </source>
</evidence>
<evidence type="ECO:0000256" key="5">
    <source>
        <dbReference type="ARBA" id="ARBA00022597"/>
    </source>
</evidence>
<feature type="transmembrane region" description="Helical" evidence="10">
    <location>
        <begin position="165"/>
        <end position="187"/>
    </location>
</feature>
<dbReference type="Pfam" id="PF03083">
    <property type="entry name" value="MtN3_slv"/>
    <property type="match status" value="2"/>
</dbReference>
<dbReference type="FunFam" id="1.20.1280.290:FF:000001">
    <property type="entry name" value="Bidirectional sugar transporter SWEET"/>
    <property type="match status" value="1"/>
</dbReference>
<keyword evidence="5 10" id="KW-0762">Sugar transport</keyword>
<comment type="similarity">
    <text evidence="2 10">Belongs to the SWEET sugar transporter family.</text>
</comment>
<feature type="transmembrane region" description="Helical" evidence="10">
    <location>
        <begin position="71"/>
        <end position="94"/>
    </location>
</feature>
<evidence type="ECO:0000256" key="8">
    <source>
        <dbReference type="ARBA" id="ARBA00022989"/>
    </source>
</evidence>
<dbReference type="AlphaFoldDB" id="A0AAP0EJN2"/>
<dbReference type="InterPro" id="IPR047664">
    <property type="entry name" value="SWEET"/>
</dbReference>
<organism evidence="11 12">
    <name type="scientific">Stephania japonica</name>
    <dbReference type="NCBI Taxonomy" id="461633"/>
    <lineage>
        <taxon>Eukaryota</taxon>
        <taxon>Viridiplantae</taxon>
        <taxon>Streptophyta</taxon>
        <taxon>Embryophyta</taxon>
        <taxon>Tracheophyta</taxon>
        <taxon>Spermatophyta</taxon>
        <taxon>Magnoliopsida</taxon>
        <taxon>Ranunculales</taxon>
        <taxon>Menispermaceae</taxon>
        <taxon>Menispermoideae</taxon>
        <taxon>Cissampelideae</taxon>
        <taxon>Stephania</taxon>
    </lineage>
</organism>
<comment type="caution">
    <text evidence="11">The sequence shown here is derived from an EMBL/GenBank/DDBJ whole genome shotgun (WGS) entry which is preliminary data.</text>
</comment>
<reference evidence="11 12" key="1">
    <citation type="submission" date="2024-01" db="EMBL/GenBank/DDBJ databases">
        <title>Genome assemblies of Stephania.</title>
        <authorList>
            <person name="Yang L."/>
        </authorList>
    </citation>
    <scope>NUCLEOTIDE SEQUENCE [LARGE SCALE GENOMIC DNA]</scope>
    <source>
        <strain evidence="11">QJT</strain>
        <tissue evidence="11">Leaf</tissue>
    </source>
</reference>
<proteinExistence type="inferred from homology"/>
<dbReference type="PANTHER" id="PTHR10791:SF22">
    <property type="entry name" value="BIDIRECTIONAL SUGAR TRANSPORTER SWEET11"/>
    <property type="match status" value="1"/>
</dbReference>
<evidence type="ECO:0000313" key="12">
    <source>
        <dbReference type="Proteomes" id="UP001417504"/>
    </source>
</evidence>
<evidence type="ECO:0000256" key="10">
    <source>
        <dbReference type="RuleBase" id="RU910715"/>
    </source>
</evidence>
<protein>
    <recommendedName>
        <fullName evidence="10">Bidirectional sugar transporter SWEET</fullName>
    </recommendedName>
</protein>
<accession>A0AAP0EJN2</accession>
<keyword evidence="9 10" id="KW-0472">Membrane</keyword>
<keyword evidence="7" id="KW-0677">Repeat</keyword>
<dbReference type="FunFam" id="1.20.1280.290:FF:000003">
    <property type="entry name" value="Bidirectional sugar transporter SWEET"/>
    <property type="match status" value="1"/>
</dbReference>
<gene>
    <name evidence="11" type="ORF">Sjap_023231</name>
</gene>
<feature type="transmembrane region" description="Helical" evidence="10">
    <location>
        <begin position="106"/>
        <end position="126"/>
    </location>
</feature>
<evidence type="ECO:0000256" key="4">
    <source>
        <dbReference type="ARBA" id="ARBA00022475"/>
    </source>
</evidence>
<dbReference type="GO" id="GO:0051119">
    <property type="term" value="F:sugar transmembrane transporter activity"/>
    <property type="evidence" value="ECO:0007669"/>
    <property type="project" value="InterPro"/>
</dbReference>
<dbReference type="Gene3D" id="1.20.1280.290">
    <property type="match status" value="2"/>
</dbReference>
<evidence type="ECO:0000313" key="11">
    <source>
        <dbReference type="EMBL" id="KAK9090054.1"/>
    </source>
</evidence>
<dbReference type="GO" id="GO:0005886">
    <property type="term" value="C:plasma membrane"/>
    <property type="evidence" value="ECO:0007669"/>
    <property type="project" value="UniProtKB-SubCell"/>
</dbReference>
<evidence type="ECO:0000256" key="7">
    <source>
        <dbReference type="ARBA" id="ARBA00022737"/>
    </source>
</evidence>
<evidence type="ECO:0000256" key="1">
    <source>
        <dbReference type="ARBA" id="ARBA00004651"/>
    </source>
</evidence>
<comment type="subcellular location">
    <subcellularLocation>
        <location evidence="1 10">Cell membrane</location>
        <topology evidence="1 10">Multi-pass membrane protein</topology>
    </subcellularLocation>
</comment>
<keyword evidence="6 10" id="KW-0812">Transmembrane</keyword>
<sequence length="291" mass="33138">MAFFTIHHPLAFIFGLLGNIISFMVFLAPLPTFYRVYKKKSTEGFQSVPYVVALFSSMLWIFYAFNKTGSLLLISVNSFGCFIETIYIAVYFTYAPKAARIFTAKLLLLLNMGVFCLVLLFTQFLVKGANRVHVLGWICVAFSVAVFAAPLSIIRLVIKTKSVEFMPFSLSFFLTLSAIAWFCYGFLQKDLYIALPNVLGVTFGVLQMVLYAIYKYKKKFVREEKLPQNMIEVAKQDKVANCEDDQVSGEPEHEKKCKDEESYQHLPVQNCRTERCIDVMNQAPVLSVCEV</sequence>
<feature type="transmembrane region" description="Helical" evidence="10">
    <location>
        <begin position="6"/>
        <end position="27"/>
    </location>
</feature>
<name>A0AAP0EJN2_9MAGN</name>
<evidence type="ECO:0000256" key="3">
    <source>
        <dbReference type="ARBA" id="ARBA00022448"/>
    </source>
</evidence>
<dbReference type="Proteomes" id="UP001417504">
    <property type="component" value="Unassembled WGS sequence"/>
</dbReference>
<keyword evidence="12" id="KW-1185">Reference proteome</keyword>
<keyword evidence="3 10" id="KW-0813">Transport</keyword>
<dbReference type="InterPro" id="IPR004316">
    <property type="entry name" value="SWEET_rpt"/>
</dbReference>
<keyword evidence="4" id="KW-1003">Cell membrane</keyword>
<keyword evidence="8 10" id="KW-1133">Transmembrane helix</keyword>
<feature type="transmembrane region" description="Helical" evidence="10">
    <location>
        <begin position="48"/>
        <end position="65"/>
    </location>
</feature>
<dbReference type="PANTHER" id="PTHR10791">
    <property type="entry name" value="RAG1-ACTIVATING PROTEIN 1"/>
    <property type="match status" value="1"/>
</dbReference>